<gene>
    <name evidence="2" type="ORF">LTRI10_LOCUS34014</name>
</gene>
<evidence type="ECO:0000313" key="3">
    <source>
        <dbReference type="Proteomes" id="UP001497516"/>
    </source>
</evidence>
<dbReference type="AlphaFoldDB" id="A0AAV2F5C6"/>
<dbReference type="EMBL" id="OZ034819">
    <property type="protein sequence ID" value="CAL1393435.1"/>
    <property type="molecule type" value="Genomic_DNA"/>
</dbReference>
<evidence type="ECO:0000313" key="2">
    <source>
        <dbReference type="EMBL" id="CAL1393435.1"/>
    </source>
</evidence>
<organism evidence="2 3">
    <name type="scientific">Linum trigynum</name>
    <dbReference type="NCBI Taxonomy" id="586398"/>
    <lineage>
        <taxon>Eukaryota</taxon>
        <taxon>Viridiplantae</taxon>
        <taxon>Streptophyta</taxon>
        <taxon>Embryophyta</taxon>
        <taxon>Tracheophyta</taxon>
        <taxon>Spermatophyta</taxon>
        <taxon>Magnoliopsida</taxon>
        <taxon>eudicotyledons</taxon>
        <taxon>Gunneridae</taxon>
        <taxon>Pentapetalae</taxon>
        <taxon>rosids</taxon>
        <taxon>fabids</taxon>
        <taxon>Malpighiales</taxon>
        <taxon>Linaceae</taxon>
        <taxon>Linum</taxon>
    </lineage>
</organism>
<proteinExistence type="predicted"/>
<keyword evidence="1" id="KW-1133">Transmembrane helix</keyword>
<sequence length="81" mass="9550">MSRFSLSHRGYVYLCLTFSTLNLCTVSINWQYGNKHQRVARENLEALIRAADANFQLAQERDSEYRFSAQKQKKMEDERDA</sequence>
<feature type="transmembrane region" description="Helical" evidence="1">
    <location>
        <begin position="12"/>
        <end position="32"/>
    </location>
</feature>
<dbReference type="Proteomes" id="UP001497516">
    <property type="component" value="Chromosome 6"/>
</dbReference>
<evidence type="ECO:0000256" key="1">
    <source>
        <dbReference type="SAM" id="Phobius"/>
    </source>
</evidence>
<reference evidence="2 3" key="1">
    <citation type="submission" date="2024-04" db="EMBL/GenBank/DDBJ databases">
        <authorList>
            <person name="Fracassetti M."/>
        </authorList>
    </citation>
    <scope>NUCLEOTIDE SEQUENCE [LARGE SCALE GENOMIC DNA]</scope>
</reference>
<keyword evidence="1" id="KW-0812">Transmembrane</keyword>
<keyword evidence="1" id="KW-0472">Membrane</keyword>
<keyword evidence="3" id="KW-1185">Reference proteome</keyword>
<protein>
    <submittedName>
        <fullName evidence="2">Uncharacterized protein</fullName>
    </submittedName>
</protein>
<accession>A0AAV2F5C6</accession>
<name>A0AAV2F5C6_9ROSI</name>